<protein>
    <submittedName>
        <fullName evidence="1">Uncharacterized protein</fullName>
    </submittedName>
</protein>
<gene>
    <name evidence="1" type="ORF">TIFTF001_013916</name>
</gene>
<dbReference type="AlphaFoldDB" id="A0AA88D550"/>
<dbReference type="EMBL" id="BTGU01000019">
    <property type="protein sequence ID" value="GMN44725.1"/>
    <property type="molecule type" value="Genomic_DNA"/>
</dbReference>
<dbReference type="Proteomes" id="UP001187192">
    <property type="component" value="Unassembled WGS sequence"/>
</dbReference>
<organism evidence="1 2">
    <name type="scientific">Ficus carica</name>
    <name type="common">Common fig</name>
    <dbReference type="NCBI Taxonomy" id="3494"/>
    <lineage>
        <taxon>Eukaryota</taxon>
        <taxon>Viridiplantae</taxon>
        <taxon>Streptophyta</taxon>
        <taxon>Embryophyta</taxon>
        <taxon>Tracheophyta</taxon>
        <taxon>Spermatophyta</taxon>
        <taxon>Magnoliopsida</taxon>
        <taxon>eudicotyledons</taxon>
        <taxon>Gunneridae</taxon>
        <taxon>Pentapetalae</taxon>
        <taxon>rosids</taxon>
        <taxon>fabids</taxon>
        <taxon>Rosales</taxon>
        <taxon>Moraceae</taxon>
        <taxon>Ficeae</taxon>
        <taxon>Ficus</taxon>
    </lineage>
</organism>
<keyword evidence="2" id="KW-1185">Reference proteome</keyword>
<evidence type="ECO:0000313" key="2">
    <source>
        <dbReference type="Proteomes" id="UP001187192"/>
    </source>
</evidence>
<proteinExistence type="predicted"/>
<name>A0AA88D550_FICCA</name>
<evidence type="ECO:0000313" key="1">
    <source>
        <dbReference type="EMBL" id="GMN44725.1"/>
    </source>
</evidence>
<sequence length="100" mass="11003">MEAPYDGVIAGGRVGIESLAVVTETERIKPESIRVILNSLGWTRDGVFISVRDFMLRRVPDIQCYGRLKRMQEVVPIVVASCNRLGSKAVDLGIDVPCLS</sequence>
<accession>A0AA88D550</accession>
<comment type="caution">
    <text evidence="1">The sequence shown here is derived from an EMBL/GenBank/DDBJ whole genome shotgun (WGS) entry which is preliminary data.</text>
</comment>
<reference evidence="1" key="1">
    <citation type="submission" date="2023-07" db="EMBL/GenBank/DDBJ databases">
        <title>draft genome sequence of fig (Ficus carica).</title>
        <authorList>
            <person name="Takahashi T."/>
            <person name="Nishimura K."/>
        </authorList>
    </citation>
    <scope>NUCLEOTIDE SEQUENCE</scope>
</reference>